<evidence type="ECO:0000259" key="2">
    <source>
        <dbReference type="Pfam" id="PF10277"/>
    </source>
</evidence>
<evidence type="ECO:0000313" key="4">
    <source>
        <dbReference type="Proteomes" id="UP000031668"/>
    </source>
</evidence>
<feature type="transmembrane region" description="Helical" evidence="1">
    <location>
        <begin position="209"/>
        <end position="234"/>
    </location>
</feature>
<protein>
    <recommendedName>
        <fullName evidence="2">CWH43-like N-terminal domain-containing protein</fullName>
    </recommendedName>
</protein>
<keyword evidence="1" id="KW-1133">Transmembrane helix</keyword>
<reference evidence="3 4" key="1">
    <citation type="journal article" date="2014" name="Genome Biol. Evol.">
        <title>The genome of the myxosporean Thelohanellus kitauei shows adaptations to nutrient acquisition within its fish host.</title>
        <authorList>
            <person name="Yang Y."/>
            <person name="Xiong J."/>
            <person name="Zhou Z."/>
            <person name="Huo F."/>
            <person name="Miao W."/>
            <person name="Ran C."/>
            <person name="Liu Y."/>
            <person name="Zhang J."/>
            <person name="Feng J."/>
            <person name="Wang M."/>
            <person name="Wang M."/>
            <person name="Wang L."/>
            <person name="Yao B."/>
        </authorList>
    </citation>
    <scope>NUCLEOTIDE SEQUENCE [LARGE SCALE GENOMIC DNA]</scope>
    <source>
        <strain evidence="3">Wuqing</strain>
    </source>
</reference>
<dbReference type="Pfam" id="PF10277">
    <property type="entry name" value="Frag1"/>
    <property type="match status" value="1"/>
</dbReference>
<dbReference type="InterPro" id="IPR019402">
    <property type="entry name" value="CWH43_N"/>
</dbReference>
<feature type="transmembrane region" description="Helical" evidence="1">
    <location>
        <begin position="99"/>
        <end position="118"/>
    </location>
</feature>
<evidence type="ECO:0000256" key="1">
    <source>
        <dbReference type="SAM" id="Phobius"/>
    </source>
</evidence>
<name>A0A0C2N6G9_THEKT</name>
<dbReference type="AlphaFoldDB" id="A0A0C2N6G9"/>
<evidence type="ECO:0000313" key="3">
    <source>
        <dbReference type="EMBL" id="KII75216.1"/>
    </source>
</evidence>
<gene>
    <name evidence="3" type="ORF">RF11_07635</name>
</gene>
<accession>A0A0C2N6G9</accession>
<dbReference type="Proteomes" id="UP000031668">
    <property type="component" value="Unassembled WGS sequence"/>
</dbReference>
<sequence>MPAFACLTFDQRDGLEDKEEKIHYFGTGSHIPLCFFRVIHIFGYCCRVRNINHDETAVEDYAQQVFQVLQLFAVYSTLVVLREKYFQLKNLKCNKNLNFLTYCVGLLGTLILPMIFIFDMKKFRSLHYGLTAIALMLSASYFWLLSFTTFYLLNTCRSSKSVVISHVMRLLTNLLSSMILVFQVGGMVFERFSECYKLTERGRFENHKIYVLATSYTEYIFVCSIMFNTLICIYDANISKNSNSEENILLTDFKMIVENSQEQDQMEKAFEVAVV</sequence>
<comment type="caution">
    <text evidence="3">The sequence shown here is derived from an EMBL/GenBank/DDBJ whole genome shotgun (WGS) entry which is preliminary data.</text>
</comment>
<keyword evidence="1" id="KW-0472">Membrane</keyword>
<feature type="domain" description="CWH43-like N-terminal" evidence="2">
    <location>
        <begin position="63"/>
        <end position="235"/>
    </location>
</feature>
<proteinExistence type="predicted"/>
<keyword evidence="1" id="KW-0812">Transmembrane</keyword>
<feature type="transmembrane region" description="Helical" evidence="1">
    <location>
        <begin position="130"/>
        <end position="154"/>
    </location>
</feature>
<dbReference type="EMBL" id="JWZT01000010">
    <property type="protein sequence ID" value="KII75216.1"/>
    <property type="molecule type" value="Genomic_DNA"/>
</dbReference>
<feature type="transmembrane region" description="Helical" evidence="1">
    <location>
        <begin position="166"/>
        <end position="189"/>
    </location>
</feature>
<organism evidence="3 4">
    <name type="scientific">Thelohanellus kitauei</name>
    <name type="common">Myxosporean</name>
    <dbReference type="NCBI Taxonomy" id="669202"/>
    <lineage>
        <taxon>Eukaryota</taxon>
        <taxon>Metazoa</taxon>
        <taxon>Cnidaria</taxon>
        <taxon>Myxozoa</taxon>
        <taxon>Myxosporea</taxon>
        <taxon>Bivalvulida</taxon>
        <taxon>Platysporina</taxon>
        <taxon>Myxobolidae</taxon>
        <taxon>Thelohanellus</taxon>
    </lineage>
</organism>
<keyword evidence="4" id="KW-1185">Reference proteome</keyword>